<dbReference type="AlphaFoldDB" id="A0AAE0KK38"/>
<dbReference type="PANTHER" id="PTHR33112">
    <property type="entry name" value="DOMAIN PROTEIN, PUTATIVE-RELATED"/>
    <property type="match status" value="1"/>
</dbReference>
<accession>A0AAE0KK38</accession>
<dbReference type="Pfam" id="PF06985">
    <property type="entry name" value="HET"/>
    <property type="match status" value="1"/>
</dbReference>
<name>A0AAE0KK38_9PEZI</name>
<organism evidence="2 3">
    <name type="scientific">Podospora didyma</name>
    <dbReference type="NCBI Taxonomy" id="330526"/>
    <lineage>
        <taxon>Eukaryota</taxon>
        <taxon>Fungi</taxon>
        <taxon>Dikarya</taxon>
        <taxon>Ascomycota</taxon>
        <taxon>Pezizomycotina</taxon>
        <taxon>Sordariomycetes</taxon>
        <taxon>Sordariomycetidae</taxon>
        <taxon>Sordariales</taxon>
        <taxon>Podosporaceae</taxon>
        <taxon>Podospora</taxon>
    </lineage>
</organism>
<reference evidence="2" key="2">
    <citation type="submission" date="2023-06" db="EMBL/GenBank/DDBJ databases">
        <authorList>
            <consortium name="Lawrence Berkeley National Laboratory"/>
            <person name="Haridas S."/>
            <person name="Hensen N."/>
            <person name="Bonometti L."/>
            <person name="Westerberg I."/>
            <person name="Brannstrom I.O."/>
            <person name="Guillou S."/>
            <person name="Cros-Aarteil S."/>
            <person name="Calhoun S."/>
            <person name="Kuo A."/>
            <person name="Mondo S."/>
            <person name="Pangilinan J."/>
            <person name="Riley R."/>
            <person name="LaButti K."/>
            <person name="Andreopoulos B."/>
            <person name="Lipzen A."/>
            <person name="Chen C."/>
            <person name="Yanf M."/>
            <person name="Daum C."/>
            <person name="Ng V."/>
            <person name="Clum A."/>
            <person name="Steindorff A."/>
            <person name="Ohm R."/>
            <person name="Martin F."/>
            <person name="Silar P."/>
            <person name="Natvig D."/>
            <person name="Lalanne C."/>
            <person name="Gautier V."/>
            <person name="Ament-velasquez S.L."/>
            <person name="Kruys A."/>
            <person name="Hutchinson M.I."/>
            <person name="Powell A.J."/>
            <person name="Barry K."/>
            <person name="Miller A.N."/>
            <person name="Grigoriev I.V."/>
            <person name="Debuchy R."/>
            <person name="Gladieux P."/>
            <person name="Thoren M.H."/>
            <person name="Johannesson H."/>
        </authorList>
    </citation>
    <scope>NUCLEOTIDE SEQUENCE</scope>
    <source>
        <strain evidence="2">CBS 232.78</strain>
    </source>
</reference>
<dbReference type="EMBL" id="JAULSW010000006">
    <property type="protein sequence ID" value="KAK3377974.1"/>
    <property type="molecule type" value="Genomic_DNA"/>
</dbReference>
<sequence length="633" mass="70647">MLLHCPPGGQEDPITWELAKFWPLCASCRFLLGHPFVHGRLKMRDVSSKAQAKRLARGICILCRAIYETCTKFERDRTVSSLQYWVSGPGTLTVQQRIKGGGAPKPTQFISIRRDFVTGDKTKGQDGTGEGRRSCVTLGELLDLELEKEGCFTQESISFMKQQLENCLGSPSHSICSQGPGFNVSWPARVIKIAEDCIYLVDFDSAITARFAALSYRWGSPKELRDNPPLQLNASTQSDLCSGVPVSDLPLTLKQAVQICGHIGLEYLWIDALCIIQDSSADWANEAKKMATVYRMATVTIIAASAWSCHEGFLRNYREGHSGFHKLPIYDWDPTDERGWTLQEDLLSTWILRFTRDDIQWKCSQCTACICRQPTSRGGYHNDPEQRHGMDGTKRSPLEDWFDICATFSVRQLTVDADKLAALSSLARVKEPLTGSAYVAGVYAQKPVAGARRDGLVWRSCQLGQGFYNNYIAPSFSWASVNARVAFDVRGNSIPLSELVNISATPTSDLDPFGRVSGGFLTLRGPLEWGRGPIHDVCQLDFSVRPVLGEDEEAFSLQRSPLGEFPFEKTGAHVLFLYRGEGWMNSLLLGRHSSGTGYQRLGLVQFMVLVDEVKQEAVHEWLEMQGRQEVTIY</sequence>
<gene>
    <name evidence="2" type="ORF">B0H63DRAFT_562046</name>
</gene>
<evidence type="ECO:0000313" key="2">
    <source>
        <dbReference type="EMBL" id="KAK3377974.1"/>
    </source>
</evidence>
<dbReference type="Proteomes" id="UP001285441">
    <property type="component" value="Unassembled WGS sequence"/>
</dbReference>
<protein>
    <submittedName>
        <fullName evidence="2">Heterokaryon incompatibility protein-domain-containing protein</fullName>
    </submittedName>
</protein>
<evidence type="ECO:0000313" key="3">
    <source>
        <dbReference type="Proteomes" id="UP001285441"/>
    </source>
</evidence>
<feature type="domain" description="Heterokaryon incompatibility" evidence="1">
    <location>
        <begin position="211"/>
        <end position="313"/>
    </location>
</feature>
<dbReference type="InterPro" id="IPR010730">
    <property type="entry name" value="HET"/>
</dbReference>
<comment type="caution">
    <text evidence="2">The sequence shown here is derived from an EMBL/GenBank/DDBJ whole genome shotgun (WGS) entry which is preliminary data.</text>
</comment>
<reference evidence="2" key="1">
    <citation type="journal article" date="2023" name="Mol. Phylogenet. Evol.">
        <title>Genome-scale phylogeny and comparative genomics of the fungal order Sordariales.</title>
        <authorList>
            <person name="Hensen N."/>
            <person name="Bonometti L."/>
            <person name="Westerberg I."/>
            <person name="Brannstrom I.O."/>
            <person name="Guillou S."/>
            <person name="Cros-Aarteil S."/>
            <person name="Calhoun S."/>
            <person name="Haridas S."/>
            <person name="Kuo A."/>
            <person name="Mondo S."/>
            <person name="Pangilinan J."/>
            <person name="Riley R."/>
            <person name="LaButti K."/>
            <person name="Andreopoulos B."/>
            <person name="Lipzen A."/>
            <person name="Chen C."/>
            <person name="Yan M."/>
            <person name="Daum C."/>
            <person name="Ng V."/>
            <person name="Clum A."/>
            <person name="Steindorff A."/>
            <person name="Ohm R.A."/>
            <person name="Martin F."/>
            <person name="Silar P."/>
            <person name="Natvig D.O."/>
            <person name="Lalanne C."/>
            <person name="Gautier V."/>
            <person name="Ament-Velasquez S.L."/>
            <person name="Kruys A."/>
            <person name="Hutchinson M.I."/>
            <person name="Powell A.J."/>
            <person name="Barry K."/>
            <person name="Miller A.N."/>
            <person name="Grigoriev I.V."/>
            <person name="Debuchy R."/>
            <person name="Gladieux P."/>
            <person name="Hiltunen Thoren M."/>
            <person name="Johannesson H."/>
        </authorList>
    </citation>
    <scope>NUCLEOTIDE SEQUENCE</scope>
    <source>
        <strain evidence="2">CBS 232.78</strain>
    </source>
</reference>
<evidence type="ECO:0000259" key="1">
    <source>
        <dbReference type="Pfam" id="PF06985"/>
    </source>
</evidence>
<keyword evidence="3" id="KW-1185">Reference proteome</keyword>
<proteinExistence type="predicted"/>
<dbReference type="PANTHER" id="PTHR33112:SF9">
    <property type="entry name" value="HETEROKARYON INCOMPATIBILITY DOMAIN-CONTAINING PROTEIN"/>
    <property type="match status" value="1"/>
</dbReference>